<dbReference type="EMBL" id="CP040896">
    <property type="protein sequence ID" value="QDA60567.1"/>
    <property type="molecule type" value="Genomic_DNA"/>
</dbReference>
<dbReference type="SUPFAM" id="SSF56935">
    <property type="entry name" value="Porins"/>
    <property type="match status" value="1"/>
</dbReference>
<protein>
    <recommendedName>
        <fullName evidence="7">TonB-dependent receptor plug domain-containing protein</fullName>
    </recommendedName>
</protein>
<dbReference type="Gene3D" id="2.170.130.10">
    <property type="entry name" value="TonB-dependent receptor, plug domain"/>
    <property type="match status" value="1"/>
</dbReference>
<dbReference type="RefSeq" id="WP_139515743.1">
    <property type="nucleotide sequence ID" value="NZ_CP040896.1"/>
</dbReference>
<proteinExistence type="inferred from homology"/>
<dbReference type="PANTHER" id="PTHR30069:SF29">
    <property type="entry name" value="HEMOGLOBIN AND HEMOGLOBIN-HAPTOGLOBIN-BINDING PROTEIN 1-RELATED"/>
    <property type="match status" value="1"/>
</dbReference>
<feature type="domain" description="Macroglobulin" evidence="3">
    <location>
        <begin position="51"/>
        <end position="137"/>
    </location>
</feature>
<organism evidence="5 6">
    <name type="scientific">Hymenobacter jejuensis</name>
    <dbReference type="NCBI Taxonomy" id="2502781"/>
    <lineage>
        <taxon>Bacteria</taxon>
        <taxon>Pseudomonadati</taxon>
        <taxon>Bacteroidota</taxon>
        <taxon>Cytophagia</taxon>
        <taxon>Cytophagales</taxon>
        <taxon>Hymenobacteraceae</taxon>
        <taxon>Hymenobacter</taxon>
    </lineage>
</organism>
<accession>A0A5B8A0A5</accession>
<dbReference type="Proteomes" id="UP000305398">
    <property type="component" value="Chromosome"/>
</dbReference>
<dbReference type="Pfam" id="PF07715">
    <property type="entry name" value="Plug"/>
    <property type="match status" value="1"/>
</dbReference>
<dbReference type="InterPro" id="IPR037066">
    <property type="entry name" value="Plug_dom_sf"/>
</dbReference>
<dbReference type="Gene3D" id="2.60.40.1930">
    <property type="match status" value="1"/>
</dbReference>
<keyword evidence="2" id="KW-0812">Transmembrane</keyword>
<feature type="domain" description="TonB-dependent receptor plug" evidence="4">
    <location>
        <begin position="640"/>
        <end position="721"/>
    </location>
</feature>
<keyword evidence="6" id="KW-1185">Reference proteome</keyword>
<dbReference type="Pfam" id="PF01835">
    <property type="entry name" value="MG2"/>
    <property type="match status" value="1"/>
</dbReference>
<dbReference type="AlphaFoldDB" id="A0A5B8A0A5"/>
<dbReference type="OrthoDB" id="679547at2"/>
<reference evidence="5 6" key="1">
    <citation type="submission" date="2019-06" db="EMBL/GenBank/DDBJ databases">
        <authorList>
            <person name="Srinivasan S."/>
        </authorList>
    </citation>
    <scope>NUCLEOTIDE SEQUENCE [LARGE SCALE GENOMIC DNA]</scope>
    <source>
        <strain evidence="5 6">17J68-5</strain>
    </source>
</reference>
<keyword evidence="2" id="KW-0998">Cell outer membrane</keyword>
<dbReference type="GO" id="GO:0015344">
    <property type="term" value="F:siderophore uptake transmembrane transporter activity"/>
    <property type="evidence" value="ECO:0007669"/>
    <property type="project" value="TreeGrafter"/>
</dbReference>
<sequence length="832" mass="90492">MSRSRLVVTLLGSVLILALVSAFRPSDDESFLRKIAAQLTKFYTGAFPEKSYLHLDKPLYATGETIWFKAYVVDASQHRPDTLSRVVYVDLLSPTQKVVMQRVLRLTNGTAHGDFALPDTLTQGLYTVRAYTNWMRNQGPEYFFTKQIPIWLSGLGATAVPTRRLTNAKSVNPGAVAKPDVQFFPEGGNLVAGLESIVGFKATDGSGHGLDVEGFVEDEQGTKVAVFRSKRLGMGRFAFRPEAGKRYKAKASWPGGAVQEYSLPEVRPTGFVLSAGEALGYINVAIRRKSGAGVPAEQVALVAQVRGQLVYAGRGQLDDEAGFVARIPKSKFPDGVVHFTLFDGQQAAQCERLMFVQSAQNMRVTITPDKPVYATREKVDLSVEVADAQGKPVAAQLSLAVNNTQLVATNPGQADIRTHLLLTSDLKGYVEDPGYYFASFNFETSQALDNLLLTQGWRRFVWKELLADQFQPYDFALEQSLSIGGQVLRTTNKPAPATQVVLFRSKPTASILLTETGPTGRFIFGGFDGKDTARIVVSTKPGKGIRNPVIRLDGRWPAAAPLLGARALETDLQAIDYLQQSRKQQVADQQYHPDPTRRIMLGNVTVQGRKVVPPDARRIYGTPDAAIRVSQLPFATRNFSVFQMLQGRVPGVVVSGSPPFMRAEIRGATSIMGSNEPLYLLDGVTVDADAINSLTVAEVESIEVLKGPSAAIFGSRGAGGVIAVLTKRGSSDDLPRESQLAQTVTAIIPKYYQAREFYAPKYDGSAKLPRDSDFRSATLYWNPNVATDATGKARVSFYCSDAGGTFRVSVEGIAATGTPLIGHSEFKVVLSN</sequence>
<dbReference type="KEGG" id="hyj:FHG12_10805"/>
<gene>
    <name evidence="5" type="ORF">FHG12_10805</name>
</gene>
<evidence type="ECO:0000259" key="3">
    <source>
        <dbReference type="Pfam" id="PF01835"/>
    </source>
</evidence>
<evidence type="ECO:0000259" key="4">
    <source>
        <dbReference type="Pfam" id="PF07715"/>
    </source>
</evidence>
<evidence type="ECO:0008006" key="7">
    <source>
        <dbReference type="Google" id="ProtNLM"/>
    </source>
</evidence>
<evidence type="ECO:0000313" key="6">
    <source>
        <dbReference type="Proteomes" id="UP000305398"/>
    </source>
</evidence>
<name>A0A5B8A0A5_9BACT</name>
<keyword evidence="2" id="KW-0472">Membrane</keyword>
<comment type="similarity">
    <text evidence="2">Belongs to the TonB-dependent receptor family.</text>
</comment>
<dbReference type="PANTHER" id="PTHR30069">
    <property type="entry name" value="TONB-DEPENDENT OUTER MEMBRANE RECEPTOR"/>
    <property type="match status" value="1"/>
</dbReference>
<keyword evidence="2" id="KW-0813">Transport</keyword>
<evidence type="ECO:0000256" key="1">
    <source>
        <dbReference type="ARBA" id="ARBA00022729"/>
    </source>
</evidence>
<dbReference type="GO" id="GO:0004866">
    <property type="term" value="F:endopeptidase inhibitor activity"/>
    <property type="evidence" value="ECO:0007669"/>
    <property type="project" value="InterPro"/>
</dbReference>
<comment type="subcellular location">
    <subcellularLocation>
        <location evidence="2">Cell outer membrane</location>
        <topology evidence="2">Multi-pass membrane protein</topology>
    </subcellularLocation>
</comment>
<dbReference type="InterPro" id="IPR039426">
    <property type="entry name" value="TonB-dep_rcpt-like"/>
</dbReference>
<evidence type="ECO:0000313" key="5">
    <source>
        <dbReference type="EMBL" id="QDA60567.1"/>
    </source>
</evidence>
<keyword evidence="1" id="KW-0732">Signal</keyword>
<dbReference type="InterPro" id="IPR002890">
    <property type="entry name" value="MG2"/>
</dbReference>
<keyword evidence="2" id="KW-1134">Transmembrane beta strand</keyword>
<dbReference type="InterPro" id="IPR012910">
    <property type="entry name" value="Plug_dom"/>
</dbReference>
<evidence type="ECO:0000256" key="2">
    <source>
        <dbReference type="PROSITE-ProRule" id="PRU01360"/>
    </source>
</evidence>
<dbReference type="GO" id="GO:0009279">
    <property type="term" value="C:cell outer membrane"/>
    <property type="evidence" value="ECO:0007669"/>
    <property type="project" value="UniProtKB-SubCell"/>
</dbReference>
<dbReference type="GO" id="GO:0044718">
    <property type="term" value="P:siderophore transmembrane transport"/>
    <property type="evidence" value="ECO:0007669"/>
    <property type="project" value="TreeGrafter"/>
</dbReference>
<dbReference type="PROSITE" id="PS52016">
    <property type="entry name" value="TONB_DEPENDENT_REC_3"/>
    <property type="match status" value="1"/>
</dbReference>